<feature type="domain" description="C2H2-type" evidence="2">
    <location>
        <begin position="93"/>
        <end position="114"/>
    </location>
</feature>
<name>A0A1B6D580_9HEMI</name>
<feature type="domain" description="C2H2-type" evidence="2">
    <location>
        <begin position="64"/>
        <end position="91"/>
    </location>
</feature>
<accession>A0A1B6D580</accession>
<organism evidence="3">
    <name type="scientific">Clastoptera arizonana</name>
    <name type="common">Arizona spittle bug</name>
    <dbReference type="NCBI Taxonomy" id="38151"/>
    <lineage>
        <taxon>Eukaryota</taxon>
        <taxon>Metazoa</taxon>
        <taxon>Ecdysozoa</taxon>
        <taxon>Arthropoda</taxon>
        <taxon>Hexapoda</taxon>
        <taxon>Insecta</taxon>
        <taxon>Pterygota</taxon>
        <taxon>Neoptera</taxon>
        <taxon>Paraneoptera</taxon>
        <taxon>Hemiptera</taxon>
        <taxon>Auchenorrhyncha</taxon>
        <taxon>Cercopoidea</taxon>
        <taxon>Clastopteridae</taxon>
        <taxon>Clastoptera</taxon>
    </lineage>
</organism>
<dbReference type="GO" id="GO:0008270">
    <property type="term" value="F:zinc ion binding"/>
    <property type="evidence" value="ECO:0007669"/>
    <property type="project" value="UniProtKB-KW"/>
</dbReference>
<dbReference type="InterPro" id="IPR013087">
    <property type="entry name" value="Znf_C2H2_type"/>
</dbReference>
<protein>
    <recommendedName>
        <fullName evidence="2">C2H2-type domain-containing protein</fullName>
    </recommendedName>
</protein>
<feature type="non-terminal residue" evidence="3">
    <location>
        <position position="1"/>
    </location>
</feature>
<keyword evidence="1" id="KW-0479">Metal-binding</keyword>
<dbReference type="InterPro" id="IPR036236">
    <property type="entry name" value="Znf_C2H2_sf"/>
</dbReference>
<reference evidence="3" key="1">
    <citation type="submission" date="2015-12" db="EMBL/GenBank/DDBJ databases">
        <title>De novo transcriptome assembly of four potential Pierce s Disease insect vectors from Arizona vineyards.</title>
        <authorList>
            <person name="Tassone E.E."/>
        </authorList>
    </citation>
    <scope>NUCLEOTIDE SEQUENCE</scope>
</reference>
<evidence type="ECO:0000259" key="2">
    <source>
        <dbReference type="PROSITE" id="PS50157"/>
    </source>
</evidence>
<proteinExistence type="predicted"/>
<keyword evidence="1" id="KW-0863">Zinc-finger</keyword>
<dbReference type="EMBL" id="GEDC01016439">
    <property type="protein sequence ID" value="JAS20859.1"/>
    <property type="molecule type" value="Transcribed_RNA"/>
</dbReference>
<dbReference type="PROSITE" id="PS50157">
    <property type="entry name" value="ZINC_FINGER_C2H2_2"/>
    <property type="match status" value="2"/>
</dbReference>
<evidence type="ECO:0000256" key="1">
    <source>
        <dbReference type="PROSITE-ProRule" id="PRU00042"/>
    </source>
</evidence>
<gene>
    <name evidence="3" type="ORF">g.774</name>
</gene>
<keyword evidence="1" id="KW-0862">Zinc</keyword>
<evidence type="ECO:0000313" key="3">
    <source>
        <dbReference type="EMBL" id="JAS20859.1"/>
    </source>
</evidence>
<dbReference type="AlphaFoldDB" id="A0A1B6D580"/>
<dbReference type="SUPFAM" id="SSF57667">
    <property type="entry name" value="beta-beta-alpha zinc fingers"/>
    <property type="match status" value="1"/>
</dbReference>
<dbReference type="Gene3D" id="3.30.160.60">
    <property type="entry name" value="Classic Zinc Finger"/>
    <property type="match status" value="1"/>
</dbReference>
<sequence length="121" mass="14209">AQRDAQEALFIHISPRNGKKAAFFCENLLSKKHLNKHCGYVFESSHIQNTVTSYHYRRTKPAMFGCKSCNRTYCDKRSLKRHESYECGKTPQFHCQHCGRQFKHKSVLISHNKICKQIKYS</sequence>